<evidence type="ECO:0000313" key="2">
    <source>
        <dbReference type="EMBL" id="CAB4681074.1"/>
    </source>
</evidence>
<keyword evidence="1" id="KW-0812">Transmembrane</keyword>
<feature type="transmembrane region" description="Helical" evidence="1">
    <location>
        <begin position="203"/>
        <end position="222"/>
    </location>
</feature>
<name>A0A6J6N802_9ZZZZ</name>
<evidence type="ECO:0000256" key="1">
    <source>
        <dbReference type="SAM" id="Phobius"/>
    </source>
</evidence>
<feature type="transmembrane region" description="Helical" evidence="1">
    <location>
        <begin position="87"/>
        <end position="106"/>
    </location>
</feature>
<protein>
    <submittedName>
        <fullName evidence="2">Unannotated protein</fullName>
    </submittedName>
</protein>
<feature type="transmembrane region" description="Helical" evidence="1">
    <location>
        <begin position="113"/>
        <end position="133"/>
    </location>
</feature>
<feature type="transmembrane region" description="Helical" evidence="1">
    <location>
        <begin position="7"/>
        <end position="26"/>
    </location>
</feature>
<reference evidence="2" key="1">
    <citation type="submission" date="2020-05" db="EMBL/GenBank/DDBJ databases">
        <authorList>
            <person name="Chiriac C."/>
            <person name="Salcher M."/>
            <person name="Ghai R."/>
            <person name="Kavagutti S V."/>
        </authorList>
    </citation>
    <scope>NUCLEOTIDE SEQUENCE</scope>
</reference>
<keyword evidence="1" id="KW-0472">Membrane</keyword>
<dbReference type="EMBL" id="CAEZXI010000028">
    <property type="protein sequence ID" value="CAB4681074.1"/>
    <property type="molecule type" value="Genomic_DNA"/>
</dbReference>
<proteinExistence type="predicted"/>
<accession>A0A6J6N802</accession>
<feature type="transmembrane region" description="Helical" evidence="1">
    <location>
        <begin position="32"/>
        <end position="50"/>
    </location>
</feature>
<dbReference type="AlphaFoldDB" id="A0A6J6N802"/>
<sequence>MTLLLALKLFLAPFFVWIISILQSRYSARMGGLFLGLPLTTGPFVLIVGLQEGQSFAKTAAVGVLIGQLSLIIFSYVYALAAGNLKWGRAITVATIAVCISGYIFNQINFSDIGAMISLFFLWAIALALFPAYEKPVDKVTAPKWELPVRLLTTMVLILVLTGVANTLGSRVSGALSTYPVIISVLGAFSHRRNGPAHLISTLQALIQALPITSVVMIALIFTL</sequence>
<feature type="transmembrane region" description="Helical" evidence="1">
    <location>
        <begin position="62"/>
        <end position="81"/>
    </location>
</feature>
<gene>
    <name evidence="2" type="ORF">UFOPK2362_00406</name>
</gene>
<organism evidence="2">
    <name type="scientific">freshwater metagenome</name>
    <dbReference type="NCBI Taxonomy" id="449393"/>
    <lineage>
        <taxon>unclassified sequences</taxon>
        <taxon>metagenomes</taxon>
        <taxon>ecological metagenomes</taxon>
    </lineage>
</organism>
<feature type="transmembrane region" description="Helical" evidence="1">
    <location>
        <begin position="172"/>
        <end position="191"/>
    </location>
</feature>
<keyword evidence="1" id="KW-1133">Transmembrane helix</keyword>
<feature type="transmembrane region" description="Helical" evidence="1">
    <location>
        <begin position="145"/>
        <end position="165"/>
    </location>
</feature>